<dbReference type="Gene3D" id="3.30.700.10">
    <property type="entry name" value="Glycoprotein, Type 4 Pilin"/>
    <property type="match status" value="1"/>
</dbReference>
<comment type="caution">
    <text evidence="2">The sequence shown here is derived from an EMBL/GenBank/DDBJ whole genome shotgun (WGS) entry which is preliminary data.</text>
</comment>
<dbReference type="InterPro" id="IPR012902">
    <property type="entry name" value="N_methyl_site"/>
</dbReference>
<dbReference type="InterPro" id="IPR031982">
    <property type="entry name" value="PilE-like"/>
</dbReference>
<dbReference type="RefSeq" id="WP_054656792.1">
    <property type="nucleotide sequence ID" value="NZ_BAZI01000002.1"/>
</dbReference>
<keyword evidence="3" id="KW-1185">Reference proteome</keyword>
<feature type="transmembrane region" description="Helical" evidence="1">
    <location>
        <begin position="12"/>
        <end position="30"/>
    </location>
</feature>
<accession>A0A0R0A8A1</accession>
<sequence length="135" mass="14510">MRREKGFTLIELMVVVAVLGILAAIALPSYTQHMVKARRVAGATCLMEMAQFMERHYTTNMSYTDAVLPNTACIQEVSDHYVIRAPAIAATSYTLTATPTGTQASKDTLCETLSINQAGVRSVTGSAGSNVSKCF</sequence>
<dbReference type="PANTHER" id="PTHR30093">
    <property type="entry name" value="GENERAL SECRETION PATHWAY PROTEIN G"/>
    <property type="match status" value="1"/>
</dbReference>
<dbReference type="AlphaFoldDB" id="A0A0R0A8A1"/>
<name>A0A0R0A8A1_9GAMM</name>
<dbReference type="Pfam" id="PF16732">
    <property type="entry name" value="ComP_DUS"/>
    <property type="match status" value="1"/>
</dbReference>
<dbReference type="OrthoDB" id="5296638at2"/>
<dbReference type="EMBL" id="LLXS01000028">
    <property type="protein sequence ID" value="KRG41270.1"/>
    <property type="molecule type" value="Genomic_DNA"/>
</dbReference>
<evidence type="ECO:0000313" key="2">
    <source>
        <dbReference type="EMBL" id="KRG41270.1"/>
    </source>
</evidence>
<dbReference type="Pfam" id="PF07963">
    <property type="entry name" value="N_methyl"/>
    <property type="match status" value="1"/>
</dbReference>
<keyword evidence="1" id="KW-0472">Membrane</keyword>
<protein>
    <submittedName>
        <fullName evidence="2">Pilus assembly protein PilE</fullName>
    </submittedName>
</protein>
<proteinExistence type="predicted"/>
<dbReference type="PROSITE" id="PS00409">
    <property type="entry name" value="PROKAR_NTER_METHYL"/>
    <property type="match status" value="1"/>
</dbReference>
<evidence type="ECO:0000313" key="3">
    <source>
        <dbReference type="Proteomes" id="UP000050836"/>
    </source>
</evidence>
<dbReference type="InterPro" id="IPR045584">
    <property type="entry name" value="Pilin-like"/>
</dbReference>
<keyword evidence="1" id="KW-0812">Transmembrane</keyword>
<evidence type="ECO:0000256" key="1">
    <source>
        <dbReference type="SAM" id="Phobius"/>
    </source>
</evidence>
<gene>
    <name evidence="2" type="ORF">ARC78_11730</name>
</gene>
<dbReference type="GO" id="GO:0043683">
    <property type="term" value="P:type IV pilus assembly"/>
    <property type="evidence" value="ECO:0007669"/>
    <property type="project" value="InterPro"/>
</dbReference>
<reference evidence="2 3" key="1">
    <citation type="submission" date="2015-10" db="EMBL/GenBank/DDBJ databases">
        <title>Genome sequencing and analysis of members of genus Stenotrophomonas.</title>
        <authorList>
            <person name="Patil P.P."/>
            <person name="Midha S."/>
            <person name="Patil P.B."/>
        </authorList>
    </citation>
    <scope>NUCLEOTIDE SEQUENCE [LARGE SCALE GENOMIC DNA]</scope>
    <source>
        <strain evidence="2 3">JCM 9942</strain>
    </source>
</reference>
<keyword evidence="1" id="KW-1133">Transmembrane helix</keyword>
<dbReference type="NCBIfam" id="TIGR02532">
    <property type="entry name" value="IV_pilin_GFxxxE"/>
    <property type="match status" value="1"/>
</dbReference>
<dbReference type="PANTHER" id="PTHR30093:SF47">
    <property type="entry name" value="TYPE IV PILUS NON-CORE MINOR PILIN PILE"/>
    <property type="match status" value="1"/>
</dbReference>
<dbReference type="Proteomes" id="UP000050836">
    <property type="component" value="Unassembled WGS sequence"/>
</dbReference>
<dbReference type="SUPFAM" id="SSF54523">
    <property type="entry name" value="Pili subunits"/>
    <property type="match status" value="1"/>
</dbReference>
<organism evidence="2 3">
    <name type="scientific">Stenotrophomonas pictorum JCM 9942</name>
    <dbReference type="NCBI Taxonomy" id="1236960"/>
    <lineage>
        <taxon>Bacteria</taxon>
        <taxon>Pseudomonadati</taxon>
        <taxon>Pseudomonadota</taxon>
        <taxon>Gammaproteobacteria</taxon>
        <taxon>Lysobacterales</taxon>
        <taxon>Lysobacteraceae</taxon>
        <taxon>Stenotrophomonas</taxon>
    </lineage>
</organism>